<dbReference type="EMBL" id="RCHS01000482">
    <property type="protein sequence ID" value="RMX58606.1"/>
    <property type="molecule type" value="Genomic_DNA"/>
</dbReference>
<dbReference type="InterPro" id="IPR007365">
    <property type="entry name" value="TFR-like_dimer_dom"/>
</dbReference>
<comment type="caution">
    <text evidence="3">The sequence shown here is derived from an EMBL/GenBank/DDBJ whole genome shotgun (WGS) entry which is preliminary data.</text>
</comment>
<evidence type="ECO:0000313" key="3">
    <source>
        <dbReference type="EMBL" id="RMX58606.1"/>
    </source>
</evidence>
<proteinExistence type="predicted"/>
<keyword evidence="1" id="KW-0472">Membrane</keyword>
<dbReference type="Gene3D" id="1.20.930.40">
    <property type="entry name" value="Transferrin receptor-like, dimerisation domain"/>
    <property type="match status" value="1"/>
</dbReference>
<dbReference type="Pfam" id="PF04253">
    <property type="entry name" value="TFR_dimer"/>
    <property type="match status" value="1"/>
</dbReference>
<evidence type="ECO:0000313" key="4">
    <source>
        <dbReference type="Proteomes" id="UP000275408"/>
    </source>
</evidence>
<protein>
    <recommendedName>
        <fullName evidence="2">Transferrin receptor-like dimerisation domain-containing protein</fullName>
    </recommendedName>
</protein>
<reference evidence="3 4" key="1">
    <citation type="journal article" date="2018" name="Sci. Rep.">
        <title>Comparative analysis of the Pocillopora damicornis genome highlights role of immune system in coral evolution.</title>
        <authorList>
            <person name="Cunning R."/>
            <person name="Bay R.A."/>
            <person name="Gillette P."/>
            <person name="Baker A.C."/>
            <person name="Traylor-Knowles N."/>
        </authorList>
    </citation>
    <scope>NUCLEOTIDE SEQUENCE [LARGE SCALE GENOMIC DNA]</scope>
    <source>
        <strain evidence="3">RSMAS</strain>
        <tissue evidence="3">Whole animal</tissue>
    </source>
</reference>
<sequence length="163" mass="18429">MALKVGDIQLSKQHPSVRILIITKLLPAVASKQSCNCIEMLSMEEKKAFVYSSPKRRCCFISSIILIFLVLFGIVVRKINTRLLNVERAFINLEEILQANPLQRHVVLVHSPTIYYNWYGGVVDAIYRARKGLVTKEEVMKQISIVAYGINSAAQILKLSPIE</sequence>
<evidence type="ECO:0000256" key="1">
    <source>
        <dbReference type="SAM" id="Phobius"/>
    </source>
</evidence>
<feature type="transmembrane region" description="Helical" evidence="1">
    <location>
        <begin position="58"/>
        <end position="76"/>
    </location>
</feature>
<dbReference type="Proteomes" id="UP000275408">
    <property type="component" value="Unassembled WGS sequence"/>
</dbReference>
<feature type="domain" description="Transferrin receptor-like dimerisation" evidence="2">
    <location>
        <begin position="76"/>
        <end position="158"/>
    </location>
</feature>
<keyword evidence="1" id="KW-0812">Transmembrane</keyword>
<dbReference type="OrthoDB" id="5841748at2759"/>
<keyword evidence="1" id="KW-1133">Transmembrane helix</keyword>
<accession>A0A3M6UY35</accession>
<dbReference type="AlphaFoldDB" id="A0A3M6UY35"/>
<gene>
    <name evidence="3" type="ORF">pdam_00006431</name>
</gene>
<evidence type="ECO:0000259" key="2">
    <source>
        <dbReference type="Pfam" id="PF04253"/>
    </source>
</evidence>
<organism evidence="3 4">
    <name type="scientific">Pocillopora damicornis</name>
    <name type="common">Cauliflower coral</name>
    <name type="synonym">Millepora damicornis</name>
    <dbReference type="NCBI Taxonomy" id="46731"/>
    <lineage>
        <taxon>Eukaryota</taxon>
        <taxon>Metazoa</taxon>
        <taxon>Cnidaria</taxon>
        <taxon>Anthozoa</taxon>
        <taxon>Hexacorallia</taxon>
        <taxon>Scleractinia</taxon>
        <taxon>Astrocoeniina</taxon>
        <taxon>Pocilloporidae</taxon>
        <taxon>Pocillopora</taxon>
    </lineage>
</organism>
<keyword evidence="4" id="KW-1185">Reference proteome</keyword>
<dbReference type="SUPFAM" id="SSF47672">
    <property type="entry name" value="Transferrin receptor-like dimerisation domain"/>
    <property type="match status" value="1"/>
</dbReference>
<dbReference type="InterPro" id="IPR036757">
    <property type="entry name" value="TFR-like_dimer_dom_sf"/>
</dbReference>
<name>A0A3M6UY35_POCDA</name>